<proteinExistence type="predicted"/>
<dbReference type="EMBL" id="KV722604">
    <property type="protein sequence ID" value="OCH85166.1"/>
    <property type="molecule type" value="Genomic_DNA"/>
</dbReference>
<dbReference type="Proteomes" id="UP000250043">
    <property type="component" value="Unassembled WGS sequence"/>
</dbReference>
<accession>A0A8E2DFQ0</accession>
<evidence type="ECO:0000313" key="2">
    <source>
        <dbReference type="Proteomes" id="UP000250043"/>
    </source>
</evidence>
<protein>
    <submittedName>
        <fullName evidence="1">Uncharacterized protein</fullName>
    </submittedName>
</protein>
<organism evidence="1 2">
    <name type="scientific">Obba rivulosa</name>
    <dbReference type="NCBI Taxonomy" id="1052685"/>
    <lineage>
        <taxon>Eukaryota</taxon>
        <taxon>Fungi</taxon>
        <taxon>Dikarya</taxon>
        <taxon>Basidiomycota</taxon>
        <taxon>Agaricomycotina</taxon>
        <taxon>Agaricomycetes</taxon>
        <taxon>Polyporales</taxon>
        <taxon>Gelatoporiaceae</taxon>
        <taxon>Obba</taxon>
    </lineage>
</organism>
<evidence type="ECO:0000313" key="1">
    <source>
        <dbReference type="EMBL" id="OCH85166.1"/>
    </source>
</evidence>
<sequence length="97" mass="11328">MSSHIEVDQKTLDIYQLVWDYRIELIKWNLFQKMMVGAGFAVFGSGGSAVSFKRGKQTAVIHKPHEPKGNQIYTRFLRDQLRKHLDWDADTFVLEDE</sequence>
<reference evidence="1 2" key="1">
    <citation type="submission" date="2016-07" db="EMBL/GenBank/DDBJ databases">
        <title>Draft genome of the white-rot fungus Obba rivulosa 3A-2.</title>
        <authorList>
            <consortium name="DOE Joint Genome Institute"/>
            <person name="Miettinen O."/>
            <person name="Riley R."/>
            <person name="Acob R."/>
            <person name="Barry K."/>
            <person name="Cullen D."/>
            <person name="De Vries R."/>
            <person name="Hainaut M."/>
            <person name="Hatakka A."/>
            <person name="Henrissat B."/>
            <person name="Hilden K."/>
            <person name="Kuo R."/>
            <person name="Labutti K."/>
            <person name="Lipzen A."/>
            <person name="Makela M.R."/>
            <person name="Sandor L."/>
            <person name="Spatafora J.W."/>
            <person name="Grigoriev I.V."/>
            <person name="Hibbett D.S."/>
        </authorList>
    </citation>
    <scope>NUCLEOTIDE SEQUENCE [LARGE SCALE GENOMIC DNA]</scope>
    <source>
        <strain evidence="1 2">3A-2</strain>
    </source>
</reference>
<keyword evidence="2" id="KW-1185">Reference proteome</keyword>
<gene>
    <name evidence="1" type="ORF">OBBRIDRAFT_839170</name>
</gene>
<dbReference type="AlphaFoldDB" id="A0A8E2DFQ0"/>
<name>A0A8E2DFQ0_9APHY</name>